<name>A0A0J5N442_PLUGE</name>
<comment type="caution">
    <text evidence="1">The sequence shown here is derived from an EMBL/GenBank/DDBJ whole genome shotgun (WGS) entry which is preliminary data.</text>
</comment>
<evidence type="ECO:0000313" key="2">
    <source>
        <dbReference type="EMBL" id="MDQ2311065.1"/>
    </source>
</evidence>
<dbReference type="eggNOG" id="COG4253">
    <property type="taxonomic scope" value="Bacteria"/>
</dbReference>
<keyword evidence="3" id="KW-1185">Reference proteome</keyword>
<sequence>MLPEGSSRLLTVGEISLARTVFRDAIKYYEVKVHNDSYLPFNMQSADVAMTPNGEIYYRDPHYRDDFSTEVPRYKHWFIHEMVHVLQHQVGMNVRTRGAFSWAASYEYSLPSDKKLADFGMEQQASIVSDYFFLVNFGLGDFVNITGFKGIIGPDLKEKYKKTLEDFLRNPKDKRVWL</sequence>
<proteinExistence type="predicted"/>
<reference evidence="1 3" key="1">
    <citation type="submission" date="2015-05" db="EMBL/GenBank/DDBJ databases">
        <title>Genome sequences of Pluralibacter gergoviae.</title>
        <authorList>
            <person name="Greninger A.L."/>
            <person name="Miller S."/>
        </authorList>
    </citation>
    <scope>NUCLEOTIDE SEQUENCE [LARGE SCALE GENOMIC DNA]</scope>
    <source>
        <strain evidence="1 3">JS81F13</strain>
    </source>
</reference>
<dbReference type="PATRIC" id="fig|61647.14.peg.1018"/>
<evidence type="ECO:0000313" key="1">
    <source>
        <dbReference type="EMBL" id="KMK11234.1"/>
    </source>
</evidence>
<dbReference type="RefSeq" id="WP_048253990.1">
    <property type="nucleotide sequence ID" value="NZ_CBCSIS010000011.1"/>
</dbReference>
<dbReference type="GeneID" id="61382909"/>
<dbReference type="STRING" id="61647.LG71_05690"/>
<reference evidence="2" key="2">
    <citation type="submission" date="2023-08" db="EMBL/GenBank/DDBJ databases">
        <title>WGS of pathogenic bacterial species, Los Angeles County Public Health Laboratories.</title>
        <authorList>
            <person name="Garrigues J.M."/>
            <person name="Green N.M."/>
        </authorList>
    </citation>
    <scope>NUCLEOTIDE SEQUENCE</scope>
    <source>
        <strain evidence="2">LACPHL-BACT-2023-00068</strain>
    </source>
</reference>
<dbReference type="AlphaFoldDB" id="A0A0J5N442"/>
<evidence type="ECO:0008006" key="4">
    <source>
        <dbReference type="Google" id="ProtNLM"/>
    </source>
</evidence>
<organism evidence="1 3">
    <name type="scientific">Pluralibacter gergoviae</name>
    <name type="common">Enterobacter gergoviae</name>
    <dbReference type="NCBI Taxonomy" id="61647"/>
    <lineage>
        <taxon>Bacteria</taxon>
        <taxon>Pseudomonadati</taxon>
        <taxon>Pseudomonadota</taxon>
        <taxon>Gammaproteobacteria</taxon>
        <taxon>Enterobacterales</taxon>
        <taxon>Enterobacteriaceae</taxon>
        <taxon>Pluralibacter</taxon>
    </lineage>
</organism>
<evidence type="ECO:0000313" key="3">
    <source>
        <dbReference type="Proteomes" id="UP000036196"/>
    </source>
</evidence>
<accession>A0A0J5N442</accession>
<dbReference type="EMBL" id="JAVDNV010000014">
    <property type="protein sequence ID" value="MDQ2311065.1"/>
    <property type="molecule type" value="Genomic_DNA"/>
</dbReference>
<protein>
    <recommendedName>
        <fullName evidence="4">Type IV secretion protein Rhs</fullName>
    </recommendedName>
</protein>
<dbReference type="Proteomes" id="UP001236270">
    <property type="component" value="Unassembled WGS sequence"/>
</dbReference>
<dbReference type="Proteomes" id="UP000036196">
    <property type="component" value="Unassembled WGS sequence"/>
</dbReference>
<dbReference type="EMBL" id="LDZF01000032">
    <property type="protein sequence ID" value="KMK11234.1"/>
    <property type="molecule type" value="Genomic_DNA"/>
</dbReference>
<gene>
    <name evidence="1" type="ORF">ABW06_22585</name>
    <name evidence="2" type="ORF">RBJ30_18445</name>
</gene>